<dbReference type="STRING" id="710696.Intca_1108"/>
<dbReference type="Proteomes" id="UP000008914">
    <property type="component" value="Chromosome"/>
</dbReference>
<dbReference type="PRINTS" id="PR00411">
    <property type="entry name" value="PNDRDTASEI"/>
</dbReference>
<organism evidence="7 8">
    <name type="scientific">Intrasporangium calvum (strain ATCC 23552 / DSM 43043 / JCM 3097 / NBRC 12989 / NCIMB 10167 / NRRL B-3866 / 7 KIP)</name>
    <dbReference type="NCBI Taxonomy" id="710696"/>
    <lineage>
        <taxon>Bacteria</taxon>
        <taxon>Bacillati</taxon>
        <taxon>Actinomycetota</taxon>
        <taxon>Actinomycetes</taxon>
        <taxon>Micrococcales</taxon>
        <taxon>Intrasporangiaceae</taxon>
        <taxon>Intrasporangium</taxon>
    </lineage>
</organism>
<dbReference type="InterPro" id="IPR028202">
    <property type="entry name" value="Reductase_C"/>
</dbReference>
<dbReference type="KEGG" id="ica:Intca_1108"/>
<feature type="domain" description="Reductase C-terminal" evidence="6">
    <location>
        <begin position="323"/>
        <end position="411"/>
    </location>
</feature>
<dbReference type="HOGENOM" id="CLU_003291_4_0_11"/>
<proteinExistence type="predicted"/>
<evidence type="ECO:0000256" key="1">
    <source>
        <dbReference type="ARBA" id="ARBA00001974"/>
    </source>
</evidence>
<dbReference type="RefSeq" id="WP_013491947.1">
    <property type="nucleotide sequence ID" value="NC_014830.1"/>
</dbReference>
<dbReference type="Gene3D" id="3.30.390.30">
    <property type="match status" value="1"/>
</dbReference>
<dbReference type="GO" id="GO:0016651">
    <property type="term" value="F:oxidoreductase activity, acting on NAD(P)H"/>
    <property type="evidence" value="ECO:0007669"/>
    <property type="project" value="TreeGrafter"/>
</dbReference>
<sequence length="412" mass="44105">MSTSDPIVIVGGGLAAARAIEAIRESDQDVPVVLVGKEDRLPYERPPLSKGVMLGNDPEDSAFPHPREWYDENHVELRLGVAVDRLDPTARTVTLSDGSELSYGSVLLATGSGLRKLDVPGTDLADVFYLRSMTDSAKIRARLVPGSDVVIIGAGWIGLEVAAAARHHGAEVTIVEPQSAPLLGVVGEQVGSWFADLHRSHGVTLRLGEGVERLEGEDGRVTAVVTSSGERLPADTVVIGVGIRPNTRLAEDAGLEVDNGIVVDEALRASADGVFAAGDVANWFNPTLGTHVRVEHWANAHDGGYAAGQSMVGQDVHYGPVPFFYSDQYDIGLEYAGHVPRGTDTEVVFRGDPASNEFMAFWVVPEGDGVRVLAGMHVNVWDTMDAVQDLVRNRTVVDRTRLADREVALADL</sequence>
<evidence type="ECO:0000313" key="7">
    <source>
        <dbReference type="EMBL" id="ADU47629.1"/>
    </source>
</evidence>
<dbReference type="PRINTS" id="PR00368">
    <property type="entry name" value="FADPNR"/>
</dbReference>
<reference evidence="7 8" key="1">
    <citation type="journal article" date="2010" name="Stand. Genomic Sci.">
        <title>Complete genome sequence of Intrasporangium calvum type strain (7 KIP).</title>
        <authorList>
            <person name="Del Rio T.G."/>
            <person name="Chertkov O."/>
            <person name="Yasawong M."/>
            <person name="Lucas S."/>
            <person name="Deshpande S."/>
            <person name="Cheng J.F."/>
            <person name="Detter C."/>
            <person name="Tapia R."/>
            <person name="Han C."/>
            <person name="Goodwin L."/>
            <person name="Pitluck S."/>
            <person name="Liolios K."/>
            <person name="Ivanova N."/>
            <person name="Mavromatis K."/>
            <person name="Pati A."/>
            <person name="Chen A."/>
            <person name="Palaniappan K."/>
            <person name="Land M."/>
            <person name="Hauser L."/>
            <person name="Chang Y.J."/>
            <person name="Jeffries C.D."/>
            <person name="Rohde M."/>
            <person name="Pukall R."/>
            <person name="Sikorski J."/>
            <person name="Goker M."/>
            <person name="Woyke T."/>
            <person name="Bristow J."/>
            <person name="Eisen J.A."/>
            <person name="Markowitz V."/>
            <person name="Hugenholtz P."/>
            <person name="Kyrpides N.C."/>
            <person name="Klenk H.P."/>
            <person name="Lapidus A."/>
        </authorList>
    </citation>
    <scope>NUCLEOTIDE SEQUENCE [LARGE SCALE GENOMIC DNA]</scope>
    <source>
        <strain evidence="8">ATCC 23552 / DSM 43043 / JCM 3097 / NBRC 12989 / 7 KIP</strain>
    </source>
</reference>
<dbReference type="PANTHER" id="PTHR43557">
    <property type="entry name" value="APOPTOSIS-INDUCING FACTOR 1"/>
    <property type="match status" value="1"/>
</dbReference>
<keyword evidence="8" id="KW-1185">Reference proteome</keyword>
<evidence type="ECO:0000313" key="8">
    <source>
        <dbReference type="Proteomes" id="UP000008914"/>
    </source>
</evidence>
<keyword evidence="3" id="KW-0274">FAD</keyword>
<dbReference type="EMBL" id="CP002343">
    <property type="protein sequence ID" value="ADU47629.1"/>
    <property type="molecule type" value="Genomic_DNA"/>
</dbReference>
<dbReference type="InterPro" id="IPR016156">
    <property type="entry name" value="FAD/NAD-linked_Rdtase_dimer_sf"/>
</dbReference>
<evidence type="ECO:0000256" key="3">
    <source>
        <dbReference type="ARBA" id="ARBA00022827"/>
    </source>
</evidence>
<name>E6SE16_INTC7</name>
<evidence type="ECO:0000259" key="6">
    <source>
        <dbReference type="Pfam" id="PF14759"/>
    </source>
</evidence>
<gene>
    <name evidence="7" type="ordered locus">Intca_1108</name>
</gene>
<dbReference type="InterPro" id="IPR036188">
    <property type="entry name" value="FAD/NAD-bd_sf"/>
</dbReference>
<dbReference type="GO" id="GO:0005737">
    <property type="term" value="C:cytoplasm"/>
    <property type="evidence" value="ECO:0007669"/>
    <property type="project" value="TreeGrafter"/>
</dbReference>
<dbReference type="Pfam" id="PF14759">
    <property type="entry name" value="Reductase_C"/>
    <property type="match status" value="1"/>
</dbReference>
<dbReference type="Gene3D" id="3.50.50.60">
    <property type="entry name" value="FAD/NAD(P)-binding domain"/>
    <property type="match status" value="2"/>
</dbReference>
<feature type="domain" description="FAD/NAD(P)-binding" evidence="5">
    <location>
        <begin position="7"/>
        <end position="304"/>
    </location>
</feature>
<dbReference type="AlphaFoldDB" id="E6SE16"/>
<dbReference type="SUPFAM" id="SSF51905">
    <property type="entry name" value="FAD/NAD(P)-binding domain"/>
    <property type="match status" value="2"/>
</dbReference>
<evidence type="ECO:0000256" key="4">
    <source>
        <dbReference type="ARBA" id="ARBA00023002"/>
    </source>
</evidence>
<comment type="cofactor">
    <cofactor evidence="1">
        <name>FAD</name>
        <dbReference type="ChEBI" id="CHEBI:57692"/>
    </cofactor>
</comment>
<dbReference type="Pfam" id="PF07992">
    <property type="entry name" value="Pyr_redox_2"/>
    <property type="match status" value="1"/>
</dbReference>
<dbReference type="InterPro" id="IPR050446">
    <property type="entry name" value="FAD-oxidoreductase/Apoptosis"/>
</dbReference>
<protein>
    <submittedName>
        <fullName evidence="7">FAD-dependent pyridine nucleotide-disulfide oxidoreductase</fullName>
    </submittedName>
</protein>
<accession>E6SE16</accession>
<dbReference type="SUPFAM" id="SSF55424">
    <property type="entry name" value="FAD/NAD-linked reductases, dimerisation (C-terminal) domain"/>
    <property type="match status" value="1"/>
</dbReference>
<dbReference type="OrthoDB" id="1145at2"/>
<evidence type="ECO:0000256" key="2">
    <source>
        <dbReference type="ARBA" id="ARBA00022630"/>
    </source>
</evidence>
<dbReference type="eggNOG" id="COG0446">
    <property type="taxonomic scope" value="Bacteria"/>
</dbReference>
<dbReference type="PANTHER" id="PTHR43557:SF2">
    <property type="entry name" value="RIESKE DOMAIN-CONTAINING PROTEIN-RELATED"/>
    <property type="match status" value="1"/>
</dbReference>
<evidence type="ECO:0000259" key="5">
    <source>
        <dbReference type="Pfam" id="PF07992"/>
    </source>
</evidence>
<keyword evidence="4" id="KW-0560">Oxidoreductase</keyword>
<dbReference type="InterPro" id="IPR023753">
    <property type="entry name" value="FAD/NAD-binding_dom"/>
</dbReference>
<keyword evidence="2" id="KW-0285">Flavoprotein</keyword>